<dbReference type="CDD" id="cd02966">
    <property type="entry name" value="TlpA_like_family"/>
    <property type="match status" value="1"/>
</dbReference>
<evidence type="ECO:0000259" key="6">
    <source>
        <dbReference type="PROSITE" id="PS51352"/>
    </source>
</evidence>
<dbReference type="InterPro" id="IPR050553">
    <property type="entry name" value="Thioredoxin_ResA/DsbE_sf"/>
</dbReference>
<comment type="subcellular location">
    <subcellularLocation>
        <location evidence="1">Cell envelope</location>
    </subcellularLocation>
</comment>
<dbReference type="PANTHER" id="PTHR42852:SF6">
    <property type="entry name" value="THIOL:DISULFIDE INTERCHANGE PROTEIN DSBE"/>
    <property type="match status" value="1"/>
</dbReference>
<evidence type="ECO:0000313" key="8">
    <source>
        <dbReference type="Proteomes" id="UP000284416"/>
    </source>
</evidence>
<dbReference type="GO" id="GO:0016491">
    <property type="term" value="F:oxidoreductase activity"/>
    <property type="evidence" value="ECO:0007669"/>
    <property type="project" value="InterPro"/>
</dbReference>
<protein>
    <submittedName>
        <fullName evidence="7">TlpA family protein disulfide reductase</fullName>
    </submittedName>
</protein>
<dbReference type="Proteomes" id="UP000284416">
    <property type="component" value="Unassembled WGS sequence"/>
</dbReference>
<name>A0A417YPY4_9BACI</name>
<dbReference type="Gene3D" id="3.40.30.10">
    <property type="entry name" value="Glutaredoxin"/>
    <property type="match status" value="1"/>
</dbReference>
<evidence type="ECO:0000313" key="7">
    <source>
        <dbReference type="EMBL" id="RHW36055.1"/>
    </source>
</evidence>
<keyword evidence="8" id="KW-1185">Reference proteome</keyword>
<keyword evidence="3" id="KW-0812">Transmembrane</keyword>
<dbReference type="AlphaFoldDB" id="A0A417YPY4"/>
<dbReference type="InterPro" id="IPR013766">
    <property type="entry name" value="Thioredoxin_domain"/>
</dbReference>
<feature type="domain" description="Thioredoxin" evidence="6">
    <location>
        <begin position="31"/>
        <end position="167"/>
    </location>
</feature>
<dbReference type="Pfam" id="PF00578">
    <property type="entry name" value="AhpC-TSA"/>
    <property type="match status" value="1"/>
</dbReference>
<accession>A0A417YPY4</accession>
<evidence type="ECO:0000256" key="4">
    <source>
        <dbReference type="ARBA" id="ARBA00023157"/>
    </source>
</evidence>
<keyword evidence="4" id="KW-1015">Disulfide bond</keyword>
<dbReference type="PANTHER" id="PTHR42852">
    <property type="entry name" value="THIOL:DISULFIDE INTERCHANGE PROTEIN DSBE"/>
    <property type="match status" value="1"/>
</dbReference>
<dbReference type="RefSeq" id="WP_118923148.1">
    <property type="nucleotide sequence ID" value="NZ_QWEG01000012.1"/>
</dbReference>
<evidence type="ECO:0000256" key="1">
    <source>
        <dbReference type="ARBA" id="ARBA00004196"/>
    </source>
</evidence>
<dbReference type="OrthoDB" id="25753at2"/>
<keyword evidence="3" id="KW-0735">Signal-anchor</keyword>
<dbReference type="EMBL" id="QWEG01000012">
    <property type="protein sequence ID" value="RHW36055.1"/>
    <property type="molecule type" value="Genomic_DNA"/>
</dbReference>
<dbReference type="InterPro" id="IPR000866">
    <property type="entry name" value="AhpC/TSA"/>
</dbReference>
<dbReference type="GO" id="GO:0030313">
    <property type="term" value="C:cell envelope"/>
    <property type="evidence" value="ECO:0007669"/>
    <property type="project" value="UniProtKB-SubCell"/>
</dbReference>
<evidence type="ECO:0000256" key="5">
    <source>
        <dbReference type="ARBA" id="ARBA00023284"/>
    </source>
</evidence>
<gene>
    <name evidence="7" type="ORF">D1B31_18410</name>
</gene>
<evidence type="ECO:0000256" key="3">
    <source>
        <dbReference type="ARBA" id="ARBA00022968"/>
    </source>
</evidence>
<reference evidence="7 8" key="1">
    <citation type="journal article" date="2017" name="Int. J. Syst. Evol. Microbiol.">
        <title>Bacillus notoginsengisoli sp. nov., a novel bacterium isolated from the rhizosphere of Panax notoginseng.</title>
        <authorList>
            <person name="Zhang M.Y."/>
            <person name="Cheng J."/>
            <person name="Cai Y."/>
            <person name="Zhang T.Y."/>
            <person name="Wu Y.Y."/>
            <person name="Manikprabhu D."/>
            <person name="Li W.J."/>
            <person name="Zhang Y.X."/>
        </authorList>
    </citation>
    <scope>NUCLEOTIDE SEQUENCE [LARGE SCALE GENOMIC DNA]</scope>
    <source>
        <strain evidence="7 8">JCM 30743</strain>
    </source>
</reference>
<dbReference type="InterPro" id="IPR036249">
    <property type="entry name" value="Thioredoxin-like_sf"/>
</dbReference>
<proteinExistence type="predicted"/>
<dbReference type="GO" id="GO:0017004">
    <property type="term" value="P:cytochrome complex assembly"/>
    <property type="evidence" value="ECO:0007669"/>
    <property type="project" value="UniProtKB-KW"/>
</dbReference>
<organism evidence="7 8">
    <name type="scientific">Neobacillus notoginsengisoli</name>
    <dbReference type="NCBI Taxonomy" id="1578198"/>
    <lineage>
        <taxon>Bacteria</taxon>
        <taxon>Bacillati</taxon>
        <taxon>Bacillota</taxon>
        <taxon>Bacilli</taxon>
        <taxon>Bacillales</taxon>
        <taxon>Bacillaceae</taxon>
        <taxon>Neobacillus</taxon>
    </lineage>
</organism>
<dbReference type="GO" id="GO:0016209">
    <property type="term" value="F:antioxidant activity"/>
    <property type="evidence" value="ECO:0007669"/>
    <property type="project" value="InterPro"/>
</dbReference>
<sequence>MNRKVRLVVLLIVIGLFVNFGFKLSNKTVVTTIGDDAFNFKLPDLNKKNVRLSDYKEQIVILNFFTTWCNPCKEEAPELEKFEKEFGKEYKLLIIDRGETPERVQKFIKKYKTTSTYLFDYNMKISKKYGVTGQPETFIIDRSGIIREHYNGPLTKDELYQMVKKYD</sequence>
<dbReference type="SUPFAM" id="SSF52833">
    <property type="entry name" value="Thioredoxin-like"/>
    <property type="match status" value="1"/>
</dbReference>
<dbReference type="PROSITE" id="PS51352">
    <property type="entry name" value="THIOREDOXIN_2"/>
    <property type="match status" value="1"/>
</dbReference>
<comment type="caution">
    <text evidence="7">The sequence shown here is derived from an EMBL/GenBank/DDBJ whole genome shotgun (WGS) entry which is preliminary data.</text>
</comment>
<keyword evidence="2" id="KW-0201">Cytochrome c-type biogenesis</keyword>
<keyword evidence="5" id="KW-0676">Redox-active center</keyword>
<evidence type="ECO:0000256" key="2">
    <source>
        <dbReference type="ARBA" id="ARBA00022748"/>
    </source>
</evidence>